<name>A0A7S2QSV4_9CHLO</name>
<organism evidence="1">
    <name type="scientific">Chlamydomonas chlamydogama</name>
    <dbReference type="NCBI Taxonomy" id="225041"/>
    <lineage>
        <taxon>Eukaryota</taxon>
        <taxon>Viridiplantae</taxon>
        <taxon>Chlorophyta</taxon>
        <taxon>core chlorophytes</taxon>
        <taxon>Chlorophyceae</taxon>
        <taxon>CS clade</taxon>
        <taxon>Chlamydomonadales</taxon>
        <taxon>Chlamydomonadaceae</taxon>
        <taxon>Chlamydomonas</taxon>
    </lineage>
</organism>
<evidence type="ECO:0000313" key="1">
    <source>
        <dbReference type="EMBL" id="CAD9650874.1"/>
    </source>
</evidence>
<proteinExistence type="predicted"/>
<sequence length="244" mass="28024">MPVVARELYPEDWDEERVRKLTIPFRSQVSWKFDGSDQIAVFDYLDRFEGILLEDSAFAVGPYVHRLALLTLDGGARYWYINSSPWAVKDGVPAADAQGHWLRPTFPEFKKQLLSAFQVPRAYLQGQLHQLSFVLGVSEPMCYWTKFINVAKVYHGADNVSHIREEFLSSISDGHVRRQLMRETQGDNVSLENIFTAFRSIVNAMVLDRSFRMPQPVAWDQTTDMCPPDAPLVHCVKRGKRGHH</sequence>
<accession>A0A7S2QSV4</accession>
<protein>
    <submittedName>
        <fullName evidence="1">Uncharacterized protein</fullName>
    </submittedName>
</protein>
<reference evidence="1" key="1">
    <citation type="submission" date="2021-01" db="EMBL/GenBank/DDBJ databases">
        <authorList>
            <person name="Corre E."/>
            <person name="Pelletier E."/>
            <person name="Niang G."/>
            <person name="Scheremetjew M."/>
            <person name="Finn R."/>
            <person name="Kale V."/>
            <person name="Holt S."/>
            <person name="Cochrane G."/>
            <person name="Meng A."/>
            <person name="Brown T."/>
            <person name="Cohen L."/>
        </authorList>
    </citation>
    <scope>NUCLEOTIDE SEQUENCE</scope>
    <source>
        <strain evidence="1">SAG 11-48b</strain>
    </source>
</reference>
<gene>
    <name evidence="1" type="ORF">CCHL1392_LOCUS169</name>
</gene>
<dbReference type="EMBL" id="HBHD01000328">
    <property type="protein sequence ID" value="CAD9650874.1"/>
    <property type="molecule type" value="Transcribed_RNA"/>
</dbReference>
<dbReference type="AlphaFoldDB" id="A0A7S2QSV4"/>